<sequence length="863" mass="95108">MYAAERPGAHSSSKRRGGFSKSTNLMKEMSGFQSENLSDSLADEEYRRGSNCSSTHVCKYCSREFSSGRALGGHMRAHGSLTFDSNFAAASWNTNHHHAAGGIAEKLEQLSSSGRHGDARPSLEYDPADDNSDHAVTVSNSNFRGLSYRIKLDSSSGSLCRIYRKESGRKSRNSDDPEAEADVDDDDVDDDDVEEEVEEDEYEEDASVKASATSAHHSNFLDLSGDGADAHEIEFDNANAFGLHMSKDHGPLYTLRRNPKPSKRFVDRVQYAVDTAQASAFAPPSKKSNSSNLINDQAHACTECGKEFLSWKALFGHMRCHPEREWRGIQRPISQDQEKLVNSSVCKKKAPPSPCEESEYESSKAIKQAISDDNSDAESIEAAYMNVEDKIGLQSWMTGKRSKRSRQVVRSLQKVTDNAPEFGSFNANSNEIKEDTDMANCLVMLACASRSPKELTPSNKMRRTASISSTDFDRRSDSGHDIVHKQRSLSSDQGGRAQRHWHSKDQSRLKLVKVYADDSSLCEGMNEVGGGRDQQATADLQTVKAKYECATCKRIFKSHQALGGHRASHKKVKGCFARTHASDGGDSPGSPEEEITDEDMPIRYSDEERPPAIGRKHAYGHLTHVEDVKETTSHGIKRPGLSKKMKGHECSICHRVFPSGQALGGHKRCHWGGAGSSEASIVPVSSSSHVQQQAPVVSHGFQRRTGREELQLDLNLPAPEEEYENFYVNYRVSSSDPQVNQLATRSMSDESNAITVPKSPGEFISSAYDARQKVTSSGNCRGEQFLYPQLKLVAAQETGSSKEYVAAQESELEGSADRELLNCRYLERNICDQDFTSVEALDSHQKTHTSVMSSVSGLTPISA</sequence>
<comment type="caution">
    <text evidence="1">The sequence shown here is derived from an EMBL/GenBank/DDBJ whole genome shotgun (WGS) entry which is preliminary data.</text>
</comment>
<gene>
    <name evidence="1" type="ORF">O6H91_15G057800</name>
</gene>
<dbReference type="Proteomes" id="UP001162992">
    <property type="component" value="Chromosome 15"/>
</dbReference>
<keyword evidence="2" id="KW-1185">Reference proteome</keyword>
<accession>A0ACC2BIL3</accession>
<name>A0ACC2BIL3_DIPCM</name>
<protein>
    <submittedName>
        <fullName evidence="1">Uncharacterized protein</fullName>
    </submittedName>
</protein>
<dbReference type="EMBL" id="CM055106">
    <property type="protein sequence ID" value="KAJ7529601.1"/>
    <property type="molecule type" value="Genomic_DNA"/>
</dbReference>
<evidence type="ECO:0000313" key="1">
    <source>
        <dbReference type="EMBL" id="KAJ7529601.1"/>
    </source>
</evidence>
<proteinExistence type="predicted"/>
<evidence type="ECO:0000313" key="2">
    <source>
        <dbReference type="Proteomes" id="UP001162992"/>
    </source>
</evidence>
<reference evidence="2" key="1">
    <citation type="journal article" date="2024" name="Proc. Natl. Acad. Sci. U.S.A.">
        <title>Extraordinary preservation of gene collinearity over three hundred million years revealed in homosporous lycophytes.</title>
        <authorList>
            <person name="Li C."/>
            <person name="Wickell D."/>
            <person name="Kuo L.Y."/>
            <person name="Chen X."/>
            <person name="Nie B."/>
            <person name="Liao X."/>
            <person name="Peng D."/>
            <person name="Ji J."/>
            <person name="Jenkins J."/>
            <person name="Williams M."/>
            <person name="Shu S."/>
            <person name="Plott C."/>
            <person name="Barry K."/>
            <person name="Rajasekar S."/>
            <person name="Grimwood J."/>
            <person name="Han X."/>
            <person name="Sun S."/>
            <person name="Hou Z."/>
            <person name="He W."/>
            <person name="Dai G."/>
            <person name="Sun C."/>
            <person name="Schmutz J."/>
            <person name="Leebens-Mack J.H."/>
            <person name="Li F.W."/>
            <person name="Wang L."/>
        </authorList>
    </citation>
    <scope>NUCLEOTIDE SEQUENCE [LARGE SCALE GENOMIC DNA]</scope>
    <source>
        <strain evidence="2">cv. PW_Plant_1</strain>
    </source>
</reference>
<organism evidence="1 2">
    <name type="scientific">Diphasiastrum complanatum</name>
    <name type="common">Issler's clubmoss</name>
    <name type="synonym">Lycopodium complanatum</name>
    <dbReference type="NCBI Taxonomy" id="34168"/>
    <lineage>
        <taxon>Eukaryota</taxon>
        <taxon>Viridiplantae</taxon>
        <taxon>Streptophyta</taxon>
        <taxon>Embryophyta</taxon>
        <taxon>Tracheophyta</taxon>
        <taxon>Lycopodiopsida</taxon>
        <taxon>Lycopodiales</taxon>
        <taxon>Lycopodiaceae</taxon>
        <taxon>Lycopodioideae</taxon>
        <taxon>Diphasiastrum</taxon>
    </lineage>
</organism>